<evidence type="ECO:0000259" key="3">
    <source>
        <dbReference type="PROSITE" id="PS50883"/>
    </source>
</evidence>
<dbReference type="GeneID" id="83037818"/>
<dbReference type="KEGG" id="cke:B5M06_00620"/>
<organism evidence="4 5">
    <name type="scientific">Comamonas kerstersii</name>
    <dbReference type="NCBI Taxonomy" id="225992"/>
    <lineage>
        <taxon>Bacteria</taxon>
        <taxon>Pseudomonadati</taxon>
        <taxon>Pseudomonadota</taxon>
        <taxon>Betaproteobacteria</taxon>
        <taxon>Burkholderiales</taxon>
        <taxon>Comamonadaceae</taxon>
        <taxon>Comamonas</taxon>
    </lineage>
</organism>
<dbReference type="InterPro" id="IPR035919">
    <property type="entry name" value="EAL_sf"/>
</dbReference>
<dbReference type="PANTHER" id="PTHR33121">
    <property type="entry name" value="CYCLIC DI-GMP PHOSPHODIESTERASE PDEF"/>
    <property type="match status" value="1"/>
</dbReference>
<reference evidence="4 5" key="1">
    <citation type="submission" date="2017-03" db="EMBL/GenBank/DDBJ databases">
        <title>Rapid Whole Genome Sequencing of Comamonas kerstersii Causing Continuous ambulatory Peritoneal Dialysis-Associated Peritonitis.</title>
        <authorList>
            <person name="Zheng B."/>
        </authorList>
    </citation>
    <scope>NUCLEOTIDE SEQUENCE [LARGE SCALE GENOMIC DNA]</scope>
    <source>
        <strain evidence="4 5">8943</strain>
    </source>
</reference>
<evidence type="ECO:0000256" key="2">
    <source>
        <dbReference type="SAM" id="Phobius"/>
    </source>
</evidence>
<dbReference type="SMART" id="SM00052">
    <property type="entry name" value="EAL"/>
    <property type="match status" value="1"/>
</dbReference>
<gene>
    <name evidence="4" type="ORF">B5M06_00620</name>
</gene>
<protein>
    <submittedName>
        <fullName evidence="4">EAL domain-containing protein</fullName>
    </submittedName>
</protein>
<dbReference type="EMBL" id="CP020121">
    <property type="protein sequence ID" value="AQZ96987.1"/>
    <property type="molecule type" value="Genomic_DNA"/>
</dbReference>
<feature type="transmembrane region" description="Helical" evidence="2">
    <location>
        <begin position="84"/>
        <end position="105"/>
    </location>
</feature>
<dbReference type="AlphaFoldDB" id="A0A1V0BAN2"/>
<evidence type="ECO:0000256" key="1">
    <source>
        <dbReference type="SAM" id="MobiDB-lite"/>
    </source>
</evidence>
<feature type="transmembrane region" description="Helical" evidence="2">
    <location>
        <begin position="176"/>
        <end position="193"/>
    </location>
</feature>
<dbReference type="SUPFAM" id="SSF141868">
    <property type="entry name" value="EAL domain-like"/>
    <property type="match status" value="1"/>
</dbReference>
<dbReference type="RefSeq" id="WP_054064947.1">
    <property type="nucleotide sequence ID" value="NZ_CP020121.1"/>
</dbReference>
<feature type="transmembrane region" description="Helical" evidence="2">
    <location>
        <begin position="111"/>
        <end position="131"/>
    </location>
</feature>
<dbReference type="GO" id="GO:0071111">
    <property type="term" value="F:cyclic-guanylate-specific phosphodiesterase activity"/>
    <property type="evidence" value="ECO:0007669"/>
    <property type="project" value="InterPro"/>
</dbReference>
<dbReference type="InterPro" id="IPR001633">
    <property type="entry name" value="EAL_dom"/>
</dbReference>
<sequence>MHSSMLAKTLETLRMYWRAEHLATVEQRRAQRALMLGACALTLQCLAWSIFFALNGMWLVMLAIVLLQAFATVSFGLQARHRAGGLGALMFVAMVGVISLMALIFDAPTEQASRSIHLFLLPLAVAAYMAFRESRAGFSVGLAVLSLSLFLMLEILPWAPFPELVLPDSLRVFGKWMNGGAAMLLFILLLHVLHSDAKLHADVDHELQQALRKHEFVLYFQPQLDQRMHVTGAEVLLRWQHPQHGLLMPSVFIHHAERNGLMAPLGQWVLEQACLQLKKWQKDPVMAQLELAVNVSQTQFRQDSFTADVLRAVQQHGIEPRRLELELTETLMALNMDDLQHKMQLLERSGLRFSLDDFGTGFSSLHWLRQLPLHTLKIDRSFVSDLPHGNNSAAIVKTLLGLAQSMALNVVAEGIEQDAQQAFLMEHGCPRFQGYLYSKPLPLQEFVSFVRKHNLSASLQTSPEGITSGTAQVKSPVTAP</sequence>
<evidence type="ECO:0000313" key="4">
    <source>
        <dbReference type="EMBL" id="AQZ96987.1"/>
    </source>
</evidence>
<feature type="transmembrane region" description="Helical" evidence="2">
    <location>
        <begin position="57"/>
        <end position="77"/>
    </location>
</feature>
<dbReference type="PROSITE" id="PS50883">
    <property type="entry name" value="EAL"/>
    <property type="match status" value="1"/>
</dbReference>
<accession>A0A1V0BAN2</accession>
<feature type="domain" description="EAL" evidence="3">
    <location>
        <begin position="200"/>
        <end position="454"/>
    </location>
</feature>
<dbReference type="Proteomes" id="UP000242792">
    <property type="component" value="Chromosome"/>
</dbReference>
<dbReference type="CDD" id="cd01948">
    <property type="entry name" value="EAL"/>
    <property type="match status" value="1"/>
</dbReference>
<dbReference type="OrthoDB" id="8594788at2"/>
<evidence type="ECO:0000313" key="5">
    <source>
        <dbReference type="Proteomes" id="UP000242792"/>
    </source>
</evidence>
<dbReference type="PANTHER" id="PTHR33121:SF70">
    <property type="entry name" value="SIGNALING PROTEIN YKOW"/>
    <property type="match status" value="1"/>
</dbReference>
<dbReference type="InterPro" id="IPR050706">
    <property type="entry name" value="Cyclic-di-GMP_PDE-like"/>
</dbReference>
<feature type="region of interest" description="Disordered" evidence="1">
    <location>
        <begin position="461"/>
        <end position="480"/>
    </location>
</feature>
<dbReference type="Pfam" id="PF00563">
    <property type="entry name" value="EAL"/>
    <property type="match status" value="1"/>
</dbReference>
<dbReference type="Gene3D" id="3.20.20.450">
    <property type="entry name" value="EAL domain"/>
    <property type="match status" value="1"/>
</dbReference>
<keyword evidence="2" id="KW-0472">Membrane</keyword>
<keyword evidence="2" id="KW-0812">Transmembrane</keyword>
<feature type="transmembrane region" description="Helical" evidence="2">
    <location>
        <begin position="33"/>
        <end position="51"/>
    </location>
</feature>
<proteinExistence type="predicted"/>
<keyword evidence="2" id="KW-1133">Transmembrane helix</keyword>
<feature type="transmembrane region" description="Helical" evidence="2">
    <location>
        <begin position="138"/>
        <end position="156"/>
    </location>
</feature>
<name>A0A1V0BAN2_9BURK</name>